<keyword evidence="4" id="KW-0804">Transcription</keyword>
<dbReference type="GO" id="GO:0003700">
    <property type="term" value="F:DNA-binding transcription factor activity"/>
    <property type="evidence" value="ECO:0007669"/>
    <property type="project" value="TreeGrafter"/>
</dbReference>
<evidence type="ECO:0000259" key="6">
    <source>
        <dbReference type="PROSITE" id="PS50977"/>
    </source>
</evidence>
<dbReference type="PANTHER" id="PTHR30055:SF228">
    <property type="entry name" value="TRANSCRIPTIONAL REGULATOR-RELATED"/>
    <property type="match status" value="1"/>
</dbReference>
<dbReference type="SUPFAM" id="SSF48498">
    <property type="entry name" value="Tetracyclin repressor-like, C-terminal domain"/>
    <property type="match status" value="1"/>
</dbReference>
<dbReference type="RefSeq" id="WP_151560203.1">
    <property type="nucleotide sequence ID" value="NZ_WBMT01000005.1"/>
</dbReference>
<dbReference type="EMBL" id="WBMT01000005">
    <property type="protein sequence ID" value="KAB2349434.1"/>
    <property type="molecule type" value="Genomic_DNA"/>
</dbReference>
<proteinExistence type="predicted"/>
<dbReference type="Proteomes" id="UP000468735">
    <property type="component" value="Unassembled WGS sequence"/>
</dbReference>
<dbReference type="InterPro" id="IPR039538">
    <property type="entry name" value="BetI_C"/>
</dbReference>
<evidence type="ECO:0000256" key="5">
    <source>
        <dbReference type="PROSITE-ProRule" id="PRU00335"/>
    </source>
</evidence>
<evidence type="ECO:0000256" key="3">
    <source>
        <dbReference type="ARBA" id="ARBA00023125"/>
    </source>
</evidence>
<dbReference type="InterPro" id="IPR009057">
    <property type="entry name" value="Homeodomain-like_sf"/>
</dbReference>
<evidence type="ECO:0000256" key="2">
    <source>
        <dbReference type="ARBA" id="ARBA00023015"/>
    </source>
</evidence>
<name>A0A6H9YYM1_9ACTN</name>
<keyword evidence="3 5" id="KW-0238">DNA-binding</keyword>
<gene>
    <name evidence="7" type="ORF">F8566_11615</name>
</gene>
<dbReference type="Gene3D" id="1.10.357.10">
    <property type="entry name" value="Tetracycline Repressor, domain 2"/>
    <property type="match status" value="1"/>
</dbReference>
<evidence type="ECO:0000256" key="1">
    <source>
        <dbReference type="ARBA" id="ARBA00022491"/>
    </source>
</evidence>
<evidence type="ECO:0000313" key="7">
    <source>
        <dbReference type="EMBL" id="KAB2349434.1"/>
    </source>
</evidence>
<dbReference type="PROSITE" id="PS50977">
    <property type="entry name" value="HTH_TETR_2"/>
    <property type="match status" value="1"/>
</dbReference>
<feature type="DNA-binding region" description="H-T-H motif" evidence="5">
    <location>
        <begin position="31"/>
        <end position="50"/>
    </location>
</feature>
<sequence>MPKVVDHEARRRRLAEAVWALTVRDGLEGVTLRKVAAEAGVSMGQVQHYYGSMEKLVGDAVARAVHALNAKIESSIQEAAVRAGGTASAETMLRSCLHAMLARDEESLRLLRLSVAVLGKAVSDPAMAGVLAPGDDELLSFTAGLINDARAERGTPARGDARLDADICWSLAVSLGVDIAIGHRARDEAGRLLDYHLENVLG</sequence>
<comment type="caution">
    <text evidence="7">The sequence shown here is derived from an EMBL/GenBank/DDBJ whole genome shotgun (WGS) entry which is preliminary data.</text>
</comment>
<dbReference type="OrthoDB" id="9816296at2"/>
<feature type="domain" description="HTH tetR-type" evidence="6">
    <location>
        <begin position="8"/>
        <end position="68"/>
    </location>
</feature>
<keyword evidence="1" id="KW-0678">Repressor</keyword>
<protein>
    <submittedName>
        <fullName evidence="7">TetR family transcriptional regulator</fullName>
    </submittedName>
</protein>
<keyword evidence="2" id="KW-0805">Transcription regulation</keyword>
<reference evidence="7 8" key="1">
    <citation type="submission" date="2019-09" db="EMBL/GenBank/DDBJ databases">
        <title>Actinomadura physcomitrii sp. nov., a novel actinomycete isolated from moss [Physcomitrium sphaericum (Ludw) Fuernr].</title>
        <authorList>
            <person name="Zhuang X."/>
            <person name="Liu C."/>
        </authorList>
    </citation>
    <scope>NUCLEOTIDE SEQUENCE [LARGE SCALE GENOMIC DNA]</scope>
    <source>
        <strain evidence="7 8">HMC1</strain>
    </source>
</reference>
<dbReference type="InterPro" id="IPR050109">
    <property type="entry name" value="HTH-type_TetR-like_transc_reg"/>
</dbReference>
<dbReference type="Pfam" id="PF00440">
    <property type="entry name" value="TetR_N"/>
    <property type="match status" value="1"/>
</dbReference>
<evidence type="ECO:0000256" key="4">
    <source>
        <dbReference type="ARBA" id="ARBA00023163"/>
    </source>
</evidence>
<dbReference type="AlphaFoldDB" id="A0A6H9YYM1"/>
<keyword evidence="8" id="KW-1185">Reference proteome</keyword>
<dbReference type="InterPro" id="IPR036271">
    <property type="entry name" value="Tet_transcr_reg_TetR-rel_C_sf"/>
</dbReference>
<evidence type="ECO:0000313" key="8">
    <source>
        <dbReference type="Proteomes" id="UP000468735"/>
    </source>
</evidence>
<dbReference type="GO" id="GO:0000976">
    <property type="term" value="F:transcription cis-regulatory region binding"/>
    <property type="evidence" value="ECO:0007669"/>
    <property type="project" value="TreeGrafter"/>
</dbReference>
<dbReference type="PANTHER" id="PTHR30055">
    <property type="entry name" value="HTH-TYPE TRANSCRIPTIONAL REGULATOR RUTR"/>
    <property type="match status" value="1"/>
</dbReference>
<dbReference type="InterPro" id="IPR001647">
    <property type="entry name" value="HTH_TetR"/>
</dbReference>
<organism evidence="7 8">
    <name type="scientific">Actinomadura rudentiformis</name>
    <dbReference type="NCBI Taxonomy" id="359158"/>
    <lineage>
        <taxon>Bacteria</taxon>
        <taxon>Bacillati</taxon>
        <taxon>Actinomycetota</taxon>
        <taxon>Actinomycetes</taxon>
        <taxon>Streptosporangiales</taxon>
        <taxon>Thermomonosporaceae</taxon>
        <taxon>Actinomadura</taxon>
    </lineage>
</organism>
<dbReference type="Pfam" id="PF13977">
    <property type="entry name" value="TetR_C_6"/>
    <property type="match status" value="1"/>
</dbReference>
<accession>A0A6H9YYM1</accession>
<dbReference type="SUPFAM" id="SSF46689">
    <property type="entry name" value="Homeodomain-like"/>
    <property type="match status" value="1"/>
</dbReference>